<keyword evidence="3" id="KW-1185">Reference proteome</keyword>
<evidence type="ECO:0000313" key="3">
    <source>
        <dbReference type="Proteomes" id="UP001224890"/>
    </source>
</evidence>
<dbReference type="Proteomes" id="UP001224890">
    <property type="component" value="Unassembled WGS sequence"/>
</dbReference>
<organism evidence="2 3">
    <name type="scientific">Colletotrichum godetiae</name>
    <dbReference type="NCBI Taxonomy" id="1209918"/>
    <lineage>
        <taxon>Eukaryota</taxon>
        <taxon>Fungi</taxon>
        <taxon>Dikarya</taxon>
        <taxon>Ascomycota</taxon>
        <taxon>Pezizomycotina</taxon>
        <taxon>Sordariomycetes</taxon>
        <taxon>Hypocreomycetidae</taxon>
        <taxon>Glomerellales</taxon>
        <taxon>Glomerellaceae</taxon>
        <taxon>Colletotrichum</taxon>
        <taxon>Colletotrichum acutatum species complex</taxon>
    </lineage>
</organism>
<dbReference type="EMBL" id="JAHMHR010000005">
    <property type="protein sequence ID" value="KAK1690842.1"/>
    <property type="molecule type" value="Genomic_DNA"/>
</dbReference>
<proteinExistence type="predicted"/>
<sequence>MPVCLCLPACLPACLSCIRSQPISQPIALPHSAKGGAIYDRKEKHTDVKHFVPVHSGFQEQEKCKNSGPQDVRDNISMIRYFLIPRFPILTPVCKRLLYTDTVLET</sequence>
<evidence type="ECO:0008006" key="4">
    <source>
        <dbReference type="Google" id="ProtNLM"/>
    </source>
</evidence>
<evidence type="ECO:0000256" key="1">
    <source>
        <dbReference type="SAM" id="SignalP"/>
    </source>
</evidence>
<reference evidence="2" key="1">
    <citation type="submission" date="2021-06" db="EMBL/GenBank/DDBJ databases">
        <title>Comparative genomics, transcriptomics and evolutionary studies reveal genomic signatures of adaptation to plant cell wall in hemibiotrophic fungi.</title>
        <authorList>
            <consortium name="DOE Joint Genome Institute"/>
            <person name="Baroncelli R."/>
            <person name="Diaz J.F."/>
            <person name="Benocci T."/>
            <person name="Peng M."/>
            <person name="Battaglia E."/>
            <person name="Haridas S."/>
            <person name="Andreopoulos W."/>
            <person name="Labutti K."/>
            <person name="Pangilinan J."/>
            <person name="Floch G.L."/>
            <person name="Makela M.R."/>
            <person name="Henrissat B."/>
            <person name="Grigoriev I.V."/>
            <person name="Crouch J.A."/>
            <person name="De Vries R.P."/>
            <person name="Sukno S.A."/>
            <person name="Thon M.R."/>
        </authorList>
    </citation>
    <scope>NUCLEOTIDE SEQUENCE</scope>
    <source>
        <strain evidence="2">CBS 193.32</strain>
    </source>
</reference>
<keyword evidence="1" id="KW-0732">Signal</keyword>
<dbReference type="AlphaFoldDB" id="A0AAJ0AWE9"/>
<name>A0AAJ0AWE9_9PEZI</name>
<protein>
    <recommendedName>
        <fullName evidence="4">Secreted protein</fullName>
    </recommendedName>
</protein>
<dbReference type="RefSeq" id="XP_060434537.1">
    <property type="nucleotide sequence ID" value="XM_060571771.1"/>
</dbReference>
<dbReference type="GeneID" id="85456297"/>
<gene>
    <name evidence="2" type="ORF">BDP55DRAFT_627534</name>
</gene>
<feature type="signal peptide" evidence="1">
    <location>
        <begin position="1"/>
        <end position="20"/>
    </location>
</feature>
<feature type="chain" id="PRO_5042512451" description="Secreted protein" evidence="1">
    <location>
        <begin position="21"/>
        <end position="106"/>
    </location>
</feature>
<comment type="caution">
    <text evidence="2">The sequence shown here is derived from an EMBL/GenBank/DDBJ whole genome shotgun (WGS) entry which is preliminary data.</text>
</comment>
<accession>A0AAJ0AWE9</accession>
<evidence type="ECO:0000313" key="2">
    <source>
        <dbReference type="EMBL" id="KAK1690842.1"/>
    </source>
</evidence>